<name>A0AAC9FM41_AERVE</name>
<organism evidence="1 2">
    <name type="scientific">Aeromonas veronii</name>
    <dbReference type="NCBI Taxonomy" id="654"/>
    <lineage>
        <taxon>Bacteria</taxon>
        <taxon>Pseudomonadati</taxon>
        <taxon>Pseudomonadota</taxon>
        <taxon>Gammaproteobacteria</taxon>
        <taxon>Aeromonadales</taxon>
        <taxon>Aeromonadaceae</taxon>
        <taxon>Aeromonas</taxon>
    </lineage>
</organism>
<evidence type="ECO:0000313" key="1">
    <source>
        <dbReference type="EMBL" id="ANB53516.1"/>
    </source>
</evidence>
<protein>
    <submittedName>
        <fullName evidence="1">Uncharacterized protein</fullName>
    </submittedName>
</protein>
<evidence type="ECO:0000313" key="2">
    <source>
        <dbReference type="Proteomes" id="UP000076809"/>
    </source>
</evidence>
<dbReference type="AlphaFoldDB" id="A0AAC9FM41"/>
<reference evidence="1 2" key="1">
    <citation type="journal article" date="2016" name="J. Clin. Microbiol.">
        <title>Detection and Whole-Genome Sequencing of Carbapenemase-Producing Aeromonas hydrophila Isolates from Routine Perirectal Surveillance Culture.</title>
        <authorList>
            <person name="Hughes H.Y."/>
            <person name="Conlan S.P."/>
            <person name="Lau A.F."/>
            <person name="Dekker J.P."/>
            <person name="Michelin A.V."/>
            <person name="Youn J.H."/>
            <person name="Henderson D.K."/>
            <person name="Frank K.M."/>
            <person name="Segre J.A."/>
            <person name="Palmore T.N."/>
        </authorList>
    </citation>
    <scope>NUCLEOTIDE SEQUENCE [LARGE SCALE GENOMIC DNA]</scope>
    <source>
        <strain evidence="1 2">AVNIH1</strain>
    </source>
</reference>
<dbReference type="EMBL" id="CP014774">
    <property type="protein sequence ID" value="ANB53516.1"/>
    <property type="molecule type" value="Genomic_DNA"/>
</dbReference>
<accession>A0AAC9FM41</accession>
<sequence>MFPFIKWLLRKVVKMKISAKKRSEHLTRICQADIFENVEVIESIEASGAEIKVNKIILPYAICLNQDCDLESDERCRKHEDNKDSMLLHFAVAPVFVFDDFLKGDHWGEIFKPSKAKKKSDTEVKKIMDNEISRYHYFSFPSSDELPELIIDFKHFFSISVTQREHLLSKKYVH</sequence>
<gene>
    <name evidence="1" type="ORF">WM43_13050</name>
</gene>
<proteinExistence type="predicted"/>
<dbReference type="Proteomes" id="UP000076809">
    <property type="component" value="Chromosome"/>
</dbReference>